<feature type="compositionally biased region" description="Low complexity" evidence="3">
    <location>
        <begin position="175"/>
        <end position="196"/>
    </location>
</feature>
<organism evidence="4 5">
    <name type="scientific">Oedothorax gibbosus</name>
    <dbReference type="NCBI Taxonomy" id="931172"/>
    <lineage>
        <taxon>Eukaryota</taxon>
        <taxon>Metazoa</taxon>
        <taxon>Ecdysozoa</taxon>
        <taxon>Arthropoda</taxon>
        <taxon>Chelicerata</taxon>
        <taxon>Arachnida</taxon>
        <taxon>Araneae</taxon>
        <taxon>Araneomorphae</taxon>
        <taxon>Entelegynae</taxon>
        <taxon>Araneoidea</taxon>
        <taxon>Linyphiidae</taxon>
        <taxon>Erigoninae</taxon>
        <taxon>Oedothorax</taxon>
    </lineage>
</organism>
<dbReference type="EMBL" id="JAFNEN010000059">
    <property type="protein sequence ID" value="KAG8197060.1"/>
    <property type="molecule type" value="Genomic_DNA"/>
</dbReference>
<evidence type="ECO:0000256" key="2">
    <source>
        <dbReference type="ARBA" id="ARBA00023242"/>
    </source>
</evidence>
<feature type="compositionally biased region" description="Low complexity" evidence="3">
    <location>
        <begin position="119"/>
        <end position="132"/>
    </location>
</feature>
<evidence type="ECO:0000313" key="5">
    <source>
        <dbReference type="Proteomes" id="UP000827092"/>
    </source>
</evidence>
<dbReference type="GO" id="GO:0045944">
    <property type="term" value="P:positive regulation of transcription by RNA polymerase II"/>
    <property type="evidence" value="ECO:0007669"/>
    <property type="project" value="TreeGrafter"/>
</dbReference>
<evidence type="ECO:0000256" key="3">
    <source>
        <dbReference type="SAM" id="MobiDB-lite"/>
    </source>
</evidence>
<gene>
    <name evidence="4" type="ORF">JTE90_004329</name>
</gene>
<sequence>MDGPAAFINTPAIAISFNTPDSLLLSLRVSVTCGKSIRMAERFFVVSINISEAFVLFVRKSVFSWMLSLGGRKRWIVVDGWHDSVSELRSFIGPGPRYPGPRGPGVRMPQQVEFNAPGNVPGQPMMPGGMDPSRQGESGEFVSWQGPSGMSPMNPRMNPPRGQPMGPINPGNYGGMRPPSGGMGPSGPQMSPMSMPGPGGRPWNPNTSNMNYSSSSPGSHYGGPPVSSSGGQGPGTPIMPSPQDSSGSGPDGMYTMMKPVPGGNMPGFPMGPGPDGPMGSMGPDMGPPVLNGISSGDGMEGMKNSPATGPGTPREDGPQMGDYGIPNYGQDNYQLDPSRST</sequence>
<feature type="region of interest" description="Disordered" evidence="3">
    <location>
        <begin position="119"/>
        <end position="341"/>
    </location>
</feature>
<dbReference type="PANTHER" id="PTHR12610">
    <property type="entry name" value="SINGLE STRANDED DNA BINDING PROTEIN"/>
    <property type="match status" value="1"/>
</dbReference>
<dbReference type="PANTHER" id="PTHR12610:SF12">
    <property type="entry name" value="SEQUENCE-SPECIFIC SINGLE-STRANDED DNA-BINDING PROTEIN, ISOFORM D"/>
    <property type="match status" value="1"/>
</dbReference>
<feature type="compositionally biased region" description="Low complexity" evidence="3">
    <location>
        <begin position="241"/>
        <end position="252"/>
    </location>
</feature>
<accession>A0AAV6VLX4</accession>
<dbReference type="Pfam" id="PF04503">
    <property type="entry name" value="SSDP"/>
    <property type="match status" value="1"/>
</dbReference>
<keyword evidence="2" id="KW-0539">Nucleus</keyword>
<dbReference type="Proteomes" id="UP000827092">
    <property type="component" value="Unassembled WGS sequence"/>
</dbReference>
<comment type="caution">
    <text evidence="4">The sequence shown here is derived from an EMBL/GenBank/DDBJ whole genome shotgun (WGS) entry which is preliminary data.</text>
</comment>
<comment type="subcellular location">
    <subcellularLocation>
        <location evidence="1">Nucleus</location>
    </subcellularLocation>
</comment>
<feature type="compositionally biased region" description="Polar residues" evidence="3">
    <location>
        <begin position="329"/>
        <end position="341"/>
    </location>
</feature>
<dbReference type="AlphaFoldDB" id="A0AAV6VLX4"/>
<evidence type="ECO:0000313" key="4">
    <source>
        <dbReference type="EMBL" id="KAG8197060.1"/>
    </source>
</evidence>
<feature type="compositionally biased region" description="Low complexity" evidence="3">
    <location>
        <begin position="213"/>
        <end position="229"/>
    </location>
</feature>
<keyword evidence="5" id="KW-1185">Reference proteome</keyword>
<evidence type="ECO:0008006" key="6">
    <source>
        <dbReference type="Google" id="ProtNLM"/>
    </source>
</evidence>
<protein>
    <recommendedName>
        <fullName evidence="6">Single-stranded DNA-binding protein 3</fullName>
    </recommendedName>
</protein>
<evidence type="ECO:0000256" key="1">
    <source>
        <dbReference type="ARBA" id="ARBA00004123"/>
    </source>
</evidence>
<feature type="compositionally biased region" description="Low complexity" evidence="3">
    <location>
        <begin position="146"/>
        <end position="156"/>
    </location>
</feature>
<proteinExistence type="predicted"/>
<name>A0AAV6VLX4_9ARAC</name>
<reference evidence="4 5" key="1">
    <citation type="journal article" date="2022" name="Nat. Ecol. Evol.">
        <title>A masculinizing supergene underlies an exaggerated male reproductive morph in a spider.</title>
        <authorList>
            <person name="Hendrickx F."/>
            <person name="De Corte Z."/>
            <person name="Sonet G."/>
            <person name="Van Belleghem S.M."/>
            <person name="Kostlbacher S."/>
            <person name="Vangestel C."/>
        </authorList>
    </citation>
    <scope>NUCLEOTIDE SEQUENCE [LARGE SCALE GENOMIC DNA]</scope>
    <source>
        <strain evidence="4">W744_W776</strain>
    </source>
</reference>
<feature type="compositionally biased region" description="Low complexity" evidence="3">
    <location>
        <begin position="277"/>
        <end position="288"/>
    </location>
</feature>
<dbReference type="GO" id="GO:0005634">
    <property type="term" value="C:nucleus"/>
    <property type="evidence" value="ECO:0007669"/>
    <property type="project" value="UniProtKB-SubCell"/>
</dbReference>